<gene>
    <name evidence="4" type="ORF">MUN86_10085</name>
</gene>
<dbReference type="InterPro" id="IPR036890">
    <property type="entry name" value="HATPase_C_sf"/>
</dbReference>
<keyword evidence="5" id="KW-1185">Reference proteome</keyword>
<dbReference type="RefSeq" id="WP_245124869.1">
    <property type="nucleotide sequence ID" value="NZ_CP095061.1"/>
</dbReference>
<dbReference type="GO" id="GO:0016301">
    <property type="term" value="F:kinase activity"/>
    <property type="evidence" value="ECO:0007669"/>
    <property type="project" value="UniProtKB-KW"/>
</dbReference>
<organism evidence="4 5">
    <name type="scientific">Hymenobacter volaticus</name>
    <dbReference type="NCBI Taxonomy" id="2932254"/>
    <lineage>
        <taxon>Bacteria</taxon>
        <taxon>Pseudomonadati</taxon>
        <taxon>Bacteroidota</taxon>
        <taxon>Cytophagia</taxon>
        <taxon>Cytophagales</taxon>
        <taxon>Hymenobacteraceae</taxon>
        <taxon>Hymenobacter</taxon>
    </lineage>
</organism>
<protein>
    <recommendedName>
        <fullName evidence="2">histidine kinase</fullName>
        <ecNumber evidence="2">2.7.13.3</ecNumber>
    </recommendedName>
</protein>
<dbReference type="Gene3D" id="3.30.565.10">
    <property type="entry name" value="Histidine kinase-like ATPase, C-terminal domain"/>
    <property type="match status" value="1"/>
</dbReference>
<dbReference type="EC" id="2.7.13.3" evidence="2"/>
<evidence type="ECO:0000256" key="1">
    <source>
        <dbReference type="ARBA" id="ARBA00000085"/>
    </source>
</evidence>
<dbReference type="PANTHER" id="PTHR43065:SF42">
    <property type="entry name" value="TWO-COMPONENT SENSOR PPRA"/>
    <property type="match status" value="1"/>
</dbReference>
<dbReference type="Pfam" id="PF02518">
    <property type="entry name" value="HATPase_c"/>
    <property type="match status" value="1"/>
</dbReference>
<name>A0ABY4GBQ3_9BACT</name>
<proteinExistence type="predicted"/>
<feature type="domain" description="Histidine kinase" evidence="3">
    <location>
        <begin position="1"/>
        <end position="175"/>
    </location>
</feature>
<accession>A0ABY4GBQ3</accession>
<keyword evidence="4" id="KW-0808">Transferase</keyword>
<dbReference type="PANTHER" id="PTHR43065">
    <property type="entry name" value="SENSOR HISTIDINE KINASE"/>
    <property type="match status" value="1"/>
</dbReference>
<dbReference type="SMART" id="SM00387">
    <property type="entry name" value="HATPase_c"/>
    <property type="match status" value="1"/>
</dbReference>
<evidence type="ECO:0000313" key="5">
    <source>
        <dbReference type="Proteomes" id="UP000830401"/>
    </source>
</evidence>
<dbReference type="InterPro" id="IPR005467">
    <property type="entry name" value="His_kinase_dom"/>
</dbReference>
<dbReference type="SUPFAM" id="SSF55874">
    <property type="entry name" value="ATPase domain of HSP90 chaperone/DNA topoisomerase II/histidine kinase"/>
    <property type="match status" value="1"/>
</dbReference>
<dbReference type="InterPro" id="IPR004358">
    <property type="entry name" value="Sig_transdc_His_kin-like_C"/>
</dbReference>
<dbReference type="PROSITE" id="PS50109">
    <property type="entry name" value="HIS_KIN"/>
    <property type="match status" value="1"/>
</dbReference>
<dbReference type="PRINTS" id="PR00344">
    <property type="entry name" value="BCTRLSENSOR"/>
</dbReference>
<reference evidence="4" key="1">
    <citation type="submission" date="2022-04" db="EMBL/GenBank/DDBJ databases">
        <title>Hymenobacter sp. isolated from the air.</title>
        <authorList>
            <person name="Won M."/>
            <person name="Lee C.-M."/>
            <person name="Woen H.-Y."/>
            <person name="Kwon S.-W."/>
        </authorList>
    </citation>
    <scope>NUCLEOTIDE SEQUENCE</scope>
    <source>
        <strain evidence="4">5420S-77</strain>
    </source>
</reference>
<evidence type="ECO:0000313" key="4">
    <source>
        <dbReference type="EMBL" id="UOQ68161.1"/>
    </source>
</evidence>
<evidence type="ECO:0000256" key="2">
    <source>
        <dbReference type="ARBA" id="ARBA00012438"/>
    </source>
</evidence>
<dbReference type="Proteomes" id="UP000830401">
    <property type="component" value="Chromosome"/>
</dbReference>
<sequence>MLDYSSTGPAQRQPTDLNVLANEYMRFLYNDLRLKNRHFNTALFCYPDETLPPVPVVRQELGRVLISLFTNAFHAVHQRQRQATEEEYVPQVTLRTRLLADQAEIRVRDNGPGLSEDSLADIFQRFYSSKPDGEGVGLGLWVSYDIITRGHGGTLGVESKFGEYTEFIITLPLQAKPALPPLRTN</sequence>
<comment type="catalytic activity">
    <reaction evidence="1">
        <text>ATP + protein L-histidine = ADP + protein N-phospho-L-histidine.</text>
        <dbReference type="EC" id="2.7.13.3"/>
    </reaction>
</comment>
<evidence type="ECO:0000259" key="3">
    <source>
        <dbReference type="PROSITE" id="PS50109"/>
    </source>
</evidence>
<dbReference type="InterPro" id="IPR003594">
    <property type="entry name" value="HATPase_dom"/>
</dbReference>
<keyword evidence="4" id="KW-0418">Kinase</keyword>
<dbReference type="EMBL" id="CP095061">
    <property type="protein sequence ID" value="UOQ68161.1"/>
    <property type="molecule type" value="Genomic_DNA"/>
</dbReference>